<dbReference type="STRING" id="51028.A0A0N4UY61"/>
<feature type="coiled-coil region" evidence="1">
    <location>
        <begin position="70"/>
        <end position="104"/>
    </location>
</feature>
<reference evidence="4" key="1">
    <citation type="submission" date="2017-02" db="UniProtKB">
        <authorList>
            <consortium name="WormBaseParasite"/>
        </authorList>
    </citation>
    <scope>IDENTIFICATION</scope>
</reference>
<dbReference type="OrthoDB" id="2441647at2759"/>
<evidence type="ECO:0000256" key="1">
    <source>
        <dbReference type="SAM" id="Coils"/>
    </source>
</evidence>
<dbReference type="EMBL" id="UXUI01007338">
    <property type="protein sequence ID" value="VDD87068.1"/>
    <property type="molecule type" value="Genomic_DNA"/>
</dbReference>
<dbReference type="AlphaFoldDB" id="A0A0N4UY61"/>
<dbReference type="Proteomes" id="UP000274131">
    <property type="component" value="Unassembled WGS sequence"/>
</dbReference>
<accession>A0A0N4UY61</accession>
<organism evidence="4">
    <name type="scientific">Enterobius vermicularis</name>
    <name type="common">Human pinworm</name>
    <dbReference type="NCBI Taxonomy" id="51028"/>
    <lineage>
        <taxon>Eukaryota</taxon>
        <taxon>Metazoa</taxon>
        <taxon>Ecdysozoa</taxon>
        <taxon>Nematoda</taxon>
        <taxon>Chromadorea</taxon>
        <taxon>Rhabditida</taxon>
        <taxon>Spirurina</taxon>
        <taxon>Oxyuridomorpha</taxon>
        <taxon>Oxyuroidea</taxon>
        <taxon>Oxyuridae</taxon>
        <taxon>Enterobius</taxon>
    </lineage>
</organism>
<gene>
    <name evidence="2" type="ORF">EVEC_LOCUS2211</name>
</gene>
<evidence type="ECO:0000313" key="3">
    <source>
        <dbReference type="Proteomes" id="UP000274131"/>
    </source>
</evidence>
<keyword evidence="1" id="KW-0175">Coiled coil</keyword>
<feature type="coiled-coil region" evidence="1">
    <location>
        <begin position="150"/>
        <end position="177"/>
    </location>
</feature>
<evidence type="ECO:0000313" key="2">
    <source>
        <dbReference type="EMBL" id="VDD87068.1"/>
    </source>
</evidence>
<dbReference type="WBParaSite" id="EVEC_0000250301-mRNA-1">
    <property type="protein sequence ID" value="EVEC_0000250301-mRNA-1"/>
    <property type="gene ID" value="EVEC_0000250301"/>
</dbReference>
<name>A0A0N4UY61_ENTVE</name>
<evidence type="ECO:0000313" key="4">
    <source>
        <dbReference type="WBParaSite" id="EVEC_0000250301-mRNA-1"/>
    </source>
</evidence>
<proteinExistence type="predicted"/>
<keyword evidence="3" id="KW-1185">Reference proteome</keyword>
<feature type="coiled-coil region" evidence="1">
    <location>
        <begin position="217"/>
        <end position="368"/>
    </location>
</feature>
<protein>
    <submittedName>
        <fullName evidence="4">Girdin</fullName>
    </submittedName>
</protein>
<reference evidence="2 3" key="2">
    <citation type="submission" date="2018-10" db="EMBL/GenBank/DDBJ databases">
        <authorList>
            <consortium name="Pathogen Informatics"/>
        </authorList>
    </citation>
    <scope>NUCLEOTIDE SEQUENCE [LARGE SCALE GENOMIC DNA]</scope>
</reference>
<sequence>MICNAESQLAVLHRDLEDKNDADIRMYQNEIARLKEANQDYALEILKQDHIVSRLEQNQLQKLENEKTCREGLEKLISELRKSNNEYQKKLNGLEQEVKNKEKEFCVKESKLREEYDAQIEKLYLLKDGVKSDQESLLCDRNYIKRQEQSEKYRVQLESALERYRLLEERYYALKKESDEKAHKTDSKQRILETQLIEAKERCSNMVTEQQTLLVEKKRYAKIVESKEVELEDLKRKNDQLALSAVSLKLELTKQESAHSSELIDICHETDTKLTKLESSIAELQNTVEELQKKLSDSEKKLDQKETEINDLKKQNKQLTVEMETSKPKLLAVEAESQKQLENMQIQRDKALRQLRSQRKNVQNLEYKGKEIKHLENVIRERDIEMQKMKKHYKDTLKKMQRTITTIECRLVRTNHQISGKWSTSASDSSNEAENL</sequence>